<sequence length="186" mass="19576">GAAAMVPVFTVSPRSPPPLGSRYRQPPEKRRRTIEDFNKFCSFVLAYAGYIPAAAEDPSWPSSSPSSPRAPGGDAWGSAPAALRTIETFVRKAKSSKKRALAPPEANILDKMRLKDSLFDIPAPQNPAPPPQKRSWMGTSWWSQVSLGGFGGSRRDLDSPGGDLGGPGGDLGGPGGDLGGSQVYLG</sequence>
<name>A0A8C3Y5H6_CATUS</name>
<protein>
    <recommendedName>
        <fullName evidence="4">PHD finger protein 23</fullName>
    </recommendedName>
</protein>
<evidence type="ECO:0000256" key="1">
    <source>
        <dbReference type="SAM" id="MobiDB-lite"/>
    </source>
</evidence>
<evidence type="ECO:0008006" key="4">
    <source>
        <dbReference type="Google" id="ProtNLM"/>
    </source>
</evidence>
<proteinExistence type="predicted"/>
<feature type="compositionally biased region" description="Low complexity" evidence="1">
    <location>
        <begin position="57"/>
        <end position="71"/>
    </location>
</feature>
<dbReference type="Proteomes" id="UP000694563">
    <property type="component" value="Chromosome 37"/>
</dbReference>
<reference evidence="2" key="1">
    <citation type="submission" date="2020-10" db="EMBL/GenBank/DDBJ databases">
        <title>Catharus ustulatus (Swainson's thrush) genome, bCatUst1, primary haplotype v2.</title>
        <authorList>
            <person name="Delmore K."/>
            <person name="Vafadar M."/>
            <person name="Formenti G."/>
            <person name="Chow W."/>
            <person name="Pelan S."/>
            <person name="Howe K."/>
            <person name="Rhie A."/>
            <person name="Mountcastle J."/>
            <person name="Haase B."/>
            <person name="Fedrigo O."/>
            <person name="Jarvis E.D."/>
        </authorList>
    </citation>
    <scope>NUCLEOTIDE SEQUENCE [LARGE SCALE GENOMIC DNA]</scope>
</reference>
<keyword evidence="3" id="KW-1185">Reference proteome</keyword>
<evidence type="ECO:0000313" key="2">
    <source>
        <dbReference type="Ensembl" id="ENSCUSP00005018773.1"/>
    </source>
</evidence>
<feature type="region of interest" description="Disordered" evidence="1">
    <location>
        <begin position="147"/>
        <end position="186"/>
    </location>
</feature>
<feature type="region of interest" description="Disordered" evidence="1">
    <location>
        <begin position="57"/>
        <end position="78"/>
    </location>
</feature>
<organism evidence="2 3">
    <name type="scientific">Catharus ustulatus</name>
    <name type="common">Russet-backed thrush</name>
    <name type="synonym">Hylocichla ustulatus</name>
    <dbReference type="NCBI Taxonomy" id="91951"/>
    <lineage>
        <taxon>Eukaryota</taxon>
        <taxon>Metazoa</taxon>
        <taxon>Chordata</taxon>
        <taxon>Craniata</taxon>
        <taxon>Vertebrata</taxon>
        <taxon>Euteleostomi</taxon>
        <taxon>Archelosauria</taxon>
        <taxon>Archosauria</taxon>
        <taxon>Dinosauria</taxon>
        <taxon>Saurischia</taxon>
        <taxon>Theropoda</taxon>
        <taxon>Coelurosauria</taxon>
        <taxon>Aves</taxon>
        <taxon>Neognathae</taxon>
        <taxon>Neoaves</taxon>
        <taxon>Telluraves</taxon>
        <taxon>Australaves</taxon>
        <taxon>Passeriformes</taxon>
        <taxon>Turdidae</taxon>
        <taxon>Catharus</taxon>
    </lineage>
</organism>
<reference evidence="2" key="3">
    <citation type="submission" date="2025-09" db="UniProtKB">
        <authorList>
            <consortium name="Ensembl"/>
        </authorList>
    </citation>
    <scope>IDENTIFICATION</scope>
</reference>
<feature type="region of interest" description="Disordered" evidence="1">
    <location>
        <begin position="1"/>
        <end position="31"/>
    </location>
</feature>
<dbReference type="Ensembl" id="ENSCUST00005019486.1">
    <property type="protein sequence ID" value="ENSCUSP00005018773.1"/>
    <property type="gene ID" value="ENSCUSG00005012037.1"/>
</dbReference>
<feature type="compositionally biased region" description="Gly residues" evidence="1">
    <location>
        <begin position="162"/>
        <end position="179"/>
    </location>
</feature>
<reference evidence="2" key="2">
    <citation type="submission" date="2025-08" db="UniProtKB">
        <authorList>
            <consortium name="Ensembl"/>
        </authorList>
    </citation>
    <scope>IDENTIFICATION</scope>
</reference>
<accession>A0A8C3Y5H6</accession>
<evidence type="ECO:0000313" key="3">
    <source>
        <dbReference type="Proteomes" id="UP000694563"/>
    </source>
</evidence>
<dbReference type="AlphaFoldDB" id="A0A8C3Y5H6"/>